<keyword evidence="6" id="KW-1185">Reference proteome</keyword>
<protein>
    <recommendedName>
        <fullName evidence="7">Tetratricopeptide repeat-containing protein</fullName>
    </recommendedName>
</protein>
<accession>A0ABP0PTU8</accession>
<evidence type="ECO:0008006" key="7">
    <source>
        <dbReference type="Google" id="ProtNLM"/>
    </source>
</evidence>
<reference evidence="5 6" key="1">
    <citation type="submission" date="2024-02" db="EMBL/GenBank/DDBJ databases">
        <authorList>
            <person name="Chen Y."/>
            <person name="Shah S."/>
            <person name="Dougan E. K."/>
            <person name="Thang M."/>
            <person name="Chan C."/>
        </authorList>
    </citation>
    <scope>NUCLEOTIDE SEQUENCE [LARGE SCALE GENOMIC DNA]</scope>
</reference>
<feature type="region of interest" description="Disordered" evidence="4">
    <location>
        <begin position="120"/>
        <end position="178"/>
    </location>
</feature>
<dbReference type="InterPro" id="IPR019734">
    <property type="entry name" value="TPR_rpt"/>
</dbReference>
<proteinExistence type="predicted"/>
<name>A0ABP0PTU8_9DINO</name>
<dbReference type="Proteomes" id="UP001642484">
    <property type="component" value="Unassembled WGS sequence"/>
</dbReference>
<keyword evidence="1" id="KW-0677">Repeat</keyword>
<dbReference type="PANTHER" id="PTHR44858">
    <property type="entry name" value="TETRATRICOPEPTIDE REPEAT PROTEIN 6"/>
    <property type="match status" value="1"/>
</dbReference>
<dbReference type="EMBL" id="CAXAMN010023640">
    <property type="protein sequence ID" value="CAK9079334.1"/>
    <property type="molecule type" value="Genomic_DNA"/>
</dbReference>
<evidence type="ECO:0000256" key="1">
    <source>
        <dbReference type="ARBA" id="ARBA00022737"/>
    </source>
</evidence>
<dbReference type="SUPFAM" id="SSF48452">
    <property type="entry name" value="TPR-like"/>
    <property type="match status" value="1"/>
</dbReference>
<evidence type="ECO:0000313" key="6">
    <source>
        <dbReference type="Proteomes" id="UP001642484"/>
    </source>
</evidence>
<evidence type="ECO:0000313" key="5">
    <source>
        <dbReference type="EMBL" id="CAK9079334.1"/>
    </source>
</evidence>
<dbReference type="PROSITE" id="PS50005">
    <property type="entry name" value="TPR"/>
    <property type="match status" value="1"/>
</dbReference>
<sequence length="559" mass="62595">MSMLYALQEGDYEKAAQHFCMALDLRPGFLQDLPARLPTVRCSEDHTASVRFSKAQFYLKFYLGGPSGSGPVHLVARRGLADAFLGRSLSFLVNGFCLADIQALRQYSRAISDTSQAIEHQMEQTKRAGEEAQEEPEEEQDAELQEQLFEGPQEKSPERSVEETEGTEETRGLDAFGQPIRGREEEQLMAEPQQLRAFLVELLMRRALVLRLMGNLEAAGSDFLDVLELEPEEGFALFWYGKILIEQQRHQEDRSCYGPWQYGKYSSTPSAQRALHLFFLQWARCWRQAASYLHASIEHHEKTRVDMFGCSGFEWQSTRSKESPEPLTKPIKSKQTLRIGPVAGCTDSGEALASGEAWVVPSLLFQLRVTALCDLCRWEDAVADCRQALLVDPGDEAIQFTMHVSAGILKFQELKFEAAIGCFTKALRLQPVNVQTRLHRAIALACAAWDRGKEGAAPENARVVQLLTDAVQDLEAVDQQAMIAGLSAPLGAAHLRAACLCSLGRPDDAWEALCESGRRCSGRRSNVEGLDLVDFSEFSLTLRCIAVRYVHVYYNIQYI</sequence>
<organism evidence="5 6">
    <name type="scientific">Durusdinium trenchii</name>
    <dbReference type="NCBI Taxonomy" id="1381693"/>
    <lineage>
        <taxon>Eukaryota</taxon>
        <taxon>Sar</taxon>
        <taxon>Alveolata</taxon>
        <taxon>Dinophyceae</taxon>
        <taxon>Suessiales</taxon>
        <taxon>Symbiodiniaceae</taxon>
        <taxon>Durusdinium</taxon>
    </lineage>
</organism>
<dbReference type="SMART" id="SM00028">
    <property type="entry name" value="TPR"/>
    <property type="match status" value="4"/>
</dbReference>
<feature type="compositionally biased region" description="Basic and acidic residues" evidence="4">
    <location>
        <begin position="152"/>
        <end position="172"/>
    </location>
</feature>
<keyword evidence="2 3" id="KW-0802">TPR repeat</keyword>
<dbReference type="InterPro" id="IPR011990">
    <property type="entry name" value="TPR-like_helical_dom_sf"/>
</dbReference>
<dbReference type="PANTHER" id="PTHR44858:SF1">
    <property type="entry name" value="UDP-N-ACETYLGLUCOSAMINE--PEPTIDE N-ACETYLGLUCOSAMINYLTRANSFERASE SPINDLY-RELATED"/>
    <property type="match status" value="1"/>
</dbReference>
<comment type="caution">
    <text evidence="5">The sequence shown here is derived from an EMBL/GenBank/DDBJ whole genome shotgun (WGS) entry which is preliminary data.</text>
</comment>
<evidence type="ECO:0000256" key="3">
    <source>
        <dbReference type="PROSITE-ProRule" id="PRU00339"/>
    </source>
</evidence>
<gene>
    <name evidence="5" type="ORF">CCMP2556_LOCUS39079</name>
</gene>
<feature type="compositionally biased region" description="Basic and acidic residues" evidence="4">
    <location>
        <begin position="120"/>
        <end position="130"/>
    </location>
</feature>
<dbReference type="Gene3D" id="1.25.40.10">
    <property type="entry name" value="Tetratricopeptide repeat domain"/>
    <property type="match status" value="2"/>
</dbReference>
<evidence type="ECO:0000256" key="2">
    <source>
        <dbReference type="ARBA" id="ARBA00022803"/>
    </source>
</evidence>
<evidence type="ECO:0000256" key="4">
    <source>
        <dbReference type="SAM" id="MobiDB-lite"/>
    </source>
</evidence>
<feature type="compositionally biased region" description="Acidic residues" evidence="4">
    <location>
        <begin position="131"/>
        <end position="144"/>
    </location>
</feature>
<feature type="repeat" description="TPR" evidence="3">
    <location>
        <begin position="400"/>
        <end position="433"/>
    </location>
</feature>
<dbReference type="InterPro" id="IPR050498">
    <property type="entry name" value="Ycf3"/>
</dbReference>